<dbReference type="Proteomes" id="UP000256326">
    <property type="component" value="Unassembled WGS sequence"/>
</dbReference>
<evidence type="ECO:0000313" key="1">
    <source>
        <dbReference type="EMBL" id="REC71390.1"/>
    </source>
</evidence>
<dbReference type="AlphaFoldDB" id="A0A3D9D041"/>
<protein>
    <submittedName>
        <fullName evidence="1">Uncharacterized protein</fullName>
    </submittedName>
</protein>
<gene>
    <name evidence="1" type="ORF">DRF58_06120</name>
</gene>
<organism evidence="1 2">
    <name type="scientific">Epilithonimonas hispanica</name>
    <dbReference type="NCBI Taxonomy" id="358687"/>
    <lineage>
        <taxon>Bacteria</taxon>
        <taxon>Pseudomonadati</taxon>
        <taxon>Bacteroidota</taxon>
        <taxon>Flavobacteriia</taxon>
        <taxon>Flavobacteriales</taxon>
        <taxon>Weeksellaceae</taxon>
        <taxon>Chryseobacterium group</taxon>
        <taxon>Epilithonimonas</taxon>
    </lineage>
</organism>
<accession>A0A3D9D041</accession>
<dbReference type="EMBL" id="QNUG01000010">
    <property type="protein sequence ID" value="REC71390.1"/>
    <property type="molecule type" value="Genomic_DNA"/>
</dbReference>
<comment type="caution">
    <text evidence="1">The sequence shown here is derived from an EMBL/GenBank/DDBJ whole genome shotgun (WGS) entry which is preliminary data.</text>
</comment>
<sequence length="109" mass="12569">MQIIGINIVDSSQQLFLTQKIVYSYNGEDVSVDFKPTTQPIEINNSKNVYQRDLEPLEILTNPDYIDAETTPDVEQYLTAPAYDYVVGVLCENPQYFWQILRECVLELS</sequence>
<evidence type="ECO:0000313" key="2">
    <source>
        <dbReference type="Proteomes" id="UP000256326"/>
    </source>
</evidence>
<reference evidence="1 2" key="1">
    <citation type="journal article" date="2006" name="Int. J. Syst. Evol. Microbiol.">
        <title>Chryseobacterium hispanicum sp. nov., isolated from the drinking water distribution system of Sevilla, Spain.</title>
        <authorList>
            <person name="Gallego V."/>
            <person name="Garcia M.T."/>
            <person name="Ventosa A."/>
        </authorList>
    </citation>
    <scope>NUCLEOTIDE SEQUENCE [LARGE SCALE GENOMIC DNA]</scope>
    <source>
        <strain evidence="1 2">KCTC 22104</strain>
    </source>
</reference>
<proteinExistence type="predicted"/>
<keyword evidence="2" id="KW-1185">Reference proteome</keyword>
<name>A0A3D9D041_9FLAO</name>